<dbReference type="Proteomes" id="UP000553343">
    <property type="component" value="Unassembled WGS sequence"/>
</dbReference>
<dbReference type="InterPro" id="IPR011004">
    <property type="entry name" value="Trimer_LpxA-like_sf"/>
</dbReference>
<dbReference type="AlphaFoldDB" id="A0A850T9S6"/>
<proteinExistence type="predicted"/>
<evidence type="ECO:0000313" key="1">
    <source>
        <dbReference type="EMBL" id="NWH06332.1"/>
    </source>
</evidence>
<dbReference type="SUPFAM" id="SSF51161">
    <property type="entry name" value="Trimeric LpxA-like enzymes"/>
    <property type="match status" value="1"/>
</dbReference>
<dbReference type="EMBL" id="JACADJ010000069">
    <property type="protein sequence ID" value="NWH06332.1"/>
    <property type="molecule type" value="Genomic_DNA"/>
</dbReference>
<reference evidence="1 2" key="1">
    <citation type="submission" date="2020-06" db="EMBL/GenBank/DDBJ databases">
        <title>High-quality draft genome of sulfate reducer Desulfobacter latus type strain AcrS2 isolated from marine sediment.</title>
        <authorList>
            <person name="Hoppe M."/>
            <person name="Larsen C.K."/>
            <person name="Marshall I.P.G."/>
            <person name="Schramm A."/>
            <person name="Marietou A.G."/>
        </authorList>
    </citation>
    <scope>NUCLEOTIDE SEQUENCE [LARGE SCALE GENOMIC DNA]</scope>
    <source>
        <strain evidence="1 2">AcRS2</strain>
    </source>
</reference>
<sequence>MNHQDNQQRIQRLLDKGVRIMNPHSVEIGAEVDLERISGSNVTIHSGCKILGATTLILDGARLGYEAPVTIQDCQIGPDVDLKGGYFKSAVFLEKANMGSGAQIREGCIFEEEANGAHTVGLKQTILFPFVTLGSLINFCDCFMAGGTSRKDHSEVGSSYIHFNYTPNQDKATPSLIGDVPQGVMLDQRPIFLGGQGGMVGPCRLSYGTMVTAGTVLTKDELRPNRLIHGNLGRKVNIRFVPGRYGDLSRIIRNNMYYIANLYALRQWYRQVRVEFIGSRFPKSLHEALLDKLELAVAERIKRLDLLSRKLISLGKKRIKKASSPAKKLSPNQEFAANWDQVADVLQHLSTFQGDSALQDRFLFAISEVRSQVANDYLSAIQNLDAENKNAGTQWLTDIVNEVLKRTSGCLPGLNIVDNPAT</sequence>
<name>A0A850T9S6_9BACT</name>
<accession>A0A850T9S6</accession>
<dbReference type="Gene3D" id="2.160.10.10">
    <property type="entry name" value="Hexapeptide repeat proteins"/>
    <property type="match status" value="1"/>
</dbReference>
<keyword evidence="2" id="KW-1185">Reference proteome</keyword>
<gene>
    <name evidence="1" type="ORF">HXW94_15305</name>
</gene>
<organism evidence="1 2">
    <name type="scientific">Desulfobacter latus</name>
    <dbReference type="NCBI Taxonomy" id="2292"/>
    <lineage>
        <taxon>Bacteria</taxon>
        <taxon>Pseudomonadati</taxon>
        <taxon>Thermodesulfobacteriota</taxon>
        <taxon>Desulfobacteria</taxon>
        <taxon>Desulfobacterales</taxon>
        <taxon>Desulfobacteraceae</taxon>
        <taxon>Desulfobacter</taxon>
    </lineage>
</organism>
<dbReference type="RefSeq" id="WP_178367783.1">
    <property type="nucleotide sequence ID" value="NZ_JACADJ010000069.1"/>
</dbReference>
<protein>
    <submittedName>
        <fullName evidence="1">UDP-N-acetylglucosamine pyrophosphorylase</fullName>
    </submittedName>
</protein>
<evidence type="ECO:0000313" key="2">
    <source>
        <dbReference type="Proteomes" id="UP000553343"/>
    </source>
</evidence>
<comment type="caution">
    <text evidence="1">The sequence shown here is derived from an EMBL/GenBank/DDBJ whole genome shotgun (WGS) entry which is preliminary data.</text>
</comment>